<dbReference type="Gene3D" id="3.90.180.10">
    <property type="entry name" value="Medium-chain alcohol dehydrogenases, catalytic domain"/>
    <property type="match status" value="1"/>
</dbReference>
<dbReference type="GO" id="GO:0016491">
    <property type="term" value="F:oxidoreductase activity"/>
    <property type="evidence" value="ECO:0007669"/>
    <property type="project" value="UniProtKB-KW"/>
</dbReference>
<reference evidence="6 7" key="1">
    <citation type="submission" date="2016-10" db="EMBL/GenBank/DDBJ databases">
        <authorList>
            <person name="de Groot N.N."/>
        </authorList>
    </citation>
    <scope>NUCLEOTIDE SEQUENCE [LARGE SCALE GENOMIC DNA]</scope>
    <source>
        <strain evidence="6 7">CGMCC 1.6493</strain>
    </source>
</reference>
<dbReference type="Gene3D" id="3.40.50.720">
    <property type="entry name" value="NAD(P)-binding Rossmann-like Domain"/>
    <property type="match status" value="1"/>
</dbReference>
<evidence type="ECO:0000256" key="3">
    <source>
        <dbReference type="ARBA" id="ARBA00022723"/>
    </source>
</evidence>
<keyword evidence="3" id="KW-0479">Metal-binding</keyword>
<evidence type="ECO:0000256" key="4">
    <source>
        <dbReference type="ARBA" id="ARBA00022833"/>
    </source>
</evidence>
<dbReference type="PANTHER" id="PTHR43350">
    <property type="entry name" value="NAD-DEPENDENT ALCOHOL DEHYDROGENASE"/>
    <property type="match status" value="1"/>
</dbReference>
<protein>
    <submittedName>
        <fullName evidence="6">Threonine dehydrogenase</fullName>
    </submittedName>
</protein>
<name>A0A1I7C6L5_9GAMM</name>
<dbReference type="EMBL" id="FPAQ01000037">
    <property type="protein sequence ID" value="SFT95071.1"/>
    <property type="molecule type" value="Genomic_DNA"/>
</dbReference>
<dbReference type="SUPFAM" id="SSF51735">
    <property type="entry name" value="NAD(P)-binding Rossmann-fold domains"/>
    <property type="match status" value="1"/>
</dbReference>
<dbReference type="GO" id="GO:0046872">
    <property type="term" value="F:metal ion binding"/>
    <property type="evidence" value="ECO:0007669"/>
    <property type="project" value="UniProtKB-KW"/>
</dbReference>
<accession>A0A1I7C6L5</accession>
<evidence type="ECO:0000313" key="6">
    <source>
        <dbReference type="EMBL" id="SFT95071.1"/>
    </source>
</evidence>
<dbReference type="Proteomes" id="UP000199594">
    <property type="component" value="Unassembled WGS sequence"/>
</dbReference>
<evidence type="ECO:0000256" key="1">
    <source>
        <dbReference type="ARBA" id="ARBA00001947"/>
    </source>
</evidence>
<keyword evidence="4" id="KW-0862">Zinc</keyword>
<proteinExistence type="inferred from homology"/>
<evidence type="ECO:0000256" key="5">
    <source>
        <dbReference type="ARBA" id="ARBA00023002"/>
    </source>
</evidence>
<organism evidence="6 7">
    <name type="scientific">Halomonas saccharevitans</name>
    <dbReference type="NCBI Taxonomy" id="416872"/>
    <lineage>
        <taxon>Bacteria</taxon>
        <taxon>Pseudomonadati</taxon>
        <taxon>Pseudomonadota</taxon>
        <taxon>Gammaproteobacteria</taxon>
        <taxon>Oceanospirillales</taxon>
        <taxon>Halomonadaceae</taxon>
        <taxon>Halomonas</taxon>
    </lineage>
</organism>
<dbReference type="AlphaFoldDB" id="A0A1I7C6L5"/>
<dbReference type="PANTHER" id="PTHR43350:SF19">
    <property type="entry name" value="D-GULOSIDE 3-DEHYDROGENASE"/>
    <property type="match status" value="1"/>
</dbReference>
<gene>
    <name evidence="6" type="ORF">SAMN04487956_13710</name>
</gene>
<dbReference type="RefSeq" id="WP_089851383.1">
    <property type="nucleotide sequence ID" value="NZ_FPAQ01000037.1"/>
</dbReference>
<dbReference type="InterPro" id="IPR036291">
    <property type="entry name" value="NAD(P)-bd_dom_sf"/>
</dbReference>
<evidence type="ECO:0000313" key="7">
    <source>
        <dbReference type="Proteomes" id="UP000199594"/>
    </source>
</evidence>
<evidence type="ECO:0000256" key="2">
    <source>
        <dbReference type="ARBA" id="ARBA00008072"/>
    </source>
</evidence>
<keyword evidence="5" id="KW-0560">Oxidoreductase</keyword>
<dbReference type="InterPro" id="IPR011032">
    <property type="entry name" value="GroES-like_sf"/>
</dbReference>
<dbReference type="CDD" id="cd08255">
    <property type="entry name" value="2-desacetyl-2-hydroxyethyl_bacteriochlorophyllide_like"/>
    <property type="match status" value="1"/>
</dbReference>
<comment type="similarity">
    <text evidence="2">Belongs to the zinc-containing alcohol dehydrogenase family.</text>
</comment>
<dbReference type="OrthoDB" id="9781588at2"/>
<comment type="cofactor">
    <cofactor evidence="1">
        <name>Zn(2+)</name>
        <dbReference type="ChEBI" id="CHEBI:29105"/>
    </cofactor>
</comment>
<sequence length="328" mass="34773">MPHETATAFWTLAPGQGALREEVLARPGPGEVAVRTLYSGISRGTEALVFEGRVPESEWQRMRAPFQAGDFPGPVKYGYISVGVVEAGEPSLIGREVFCLYPHQDRFVVPADAVTPLPDGLPAARAVLAANMETAINAVWDAAPGVGDRIAVVGAGVVGALAAWLCAGIPGTQVQLVDVMPGRAALAEALGLDFSSPASARSENDLVIHASGRAEGLRLALSLAGFQAKVVEMSWFGSAEVALPLGEAFHSRRLTLQASQVGHLPPERAARWDYRRRLALALDLLDDPRLDALISGESDFHELPSLMPRLAAGGGDVLCHRLHYPTPS</sequence>
<dbReference type="SUPFAM" id="SSF50129">
    <property type="entry name" value="GroES-like"/>
    <property type="match status" value="1"/>
</dbReference>